<protein>
    <recommendedName>
        <fullName evidence="1">Heterokaryon incompatibility domain-containing protein</fullName>
    </recommendedName>
</protein>
<evidence type="ECO:0000313" key="3">
    <source>
        <dbReference type="Proteomes" id="UP000219338"/>
    </source>
</evidence>
<dbReference type="Proteomes" id="UP000219338">
    <property type="component" value="Unassembled WGS sequence"/>
</dbReference>
<keyword evidence="3" id="KW-1185">Reference proteome</keyword>
<evidence type="ECO:0000259" key="1">
    <source>
        <dbReference type="Pfam" id="PF06985"/>
    </source>
</evidence>
<dbReference type="OrthoDB" id="5125733at2759"/>
<dbReference type="STRING" id="47428.A0A284RHT6"/>
<dbReference type="InterPro" id="IPR010730">
    <property type="entry name" value="HET"/>
</dbReference>
<name>A0A284RHT6_ARMOS</name>
<reference evidence="3" key="1">
    <citation type="journal article" date="2017" name="Nat. Ecol. Evol.">
        <title>Genome expansion and lineage-specific genetic innovations in the forest pathogenic fungi Armillaria.</title>
        <authorList>
            <person name="Sipos G."/>
            <person name="Prasanna A.N."/>
            <person name="Walter M.C."/>
            <person name="O'Connor E."/>
            <person name="Balint B."/>
            <person name="Krizsan K."/>
            <person name="Kiss B."/>
            <person name="Hess J."/>
            <person name="Varga T."/>
            <person name="Slot J."/>
            <person name="Riley R."/>
            <person name="Boka B."/>
            <person name="Rigling D."/>
            <person name="Barry K."/>
            <person name="Lee J."/>
            <person name="Mihaltcheva S."/>
            <person name="LaButti K."/>
            <person name="Lipzen A."/>
            <person name="Waldron R."/>
            <person name="Moloney N.M."/>
            <person name="Sperisen C."/>
            <person name="Kredics L."/>
            <person name="Vagvoelgyi C."/>
            <person name="Patrignani A."/>
            <person name="Fitzpatrick D."/>
            <person name="Nagy I."/>
            <person name="Doyle S."/>
            <person name="Anderson J.B."/>
            <person name="Grigoriev I.V."/>
            <person name="Gueldener U."/>
            <person name="Muensterkoetter M."/>
            <person name="Nagy L.G."/>
        </authorList>
    </citation>
    <scope>NUCLEOTIDE SEQUENCE [LARGE SCALE GENOMIC DNA]</scope>
    <source>
        <strain evidence="3">C18/9</strain>
    </source>
</reference>
<evidence type="ECO:0000313" key="2">
    <source>
        <dbReference type="EMBL" id="SJL08287.1"/>
    </source>
</evidence>
<dbReference type="EMBL" id="FUEG01000009">
    <property type="protein sequence ID" value="SJL08287.1"/>
    <property type="molecule type" value="Genomic_DNA"/>
</dbReference>
<organism evidence="2 3">
    <name type="scientific">Armillaria ostoyae</name>
    <name type="common">Armillaria root rot fungus</name>
    <dbReference type="NCBI Taxonomy" id="47428"/>
    <lineage>
        <taxon>Eukaryota</taxon>
        <taxon>Fungi</taxon>
        <taxon>Dikarya</taxon>
        <taxon>Basidiomycota</taxon>
        <taxon>Agaricomycotina</taxon>
        <taxon>Agaricomycetes</taxon>
        <taxon>Agaricomycetidae</taxon>
        <taxon>Agaricales</taxon>
        <taxon>Marasmiineae</taxon>
        <taxon>Physalacriaceae</taxon>
        <taxon>Armillaria</taxon>
    </lineage>
</organism>
<proteinExistence type="predicted"/>
<feature type="domain" description="Heterokaryon incompatibility" evidence="1">
    <location>
        <begin position="236"/>
        <end position="382"/>
    </location>
</feature>
<dbReference type="AlphaFoldDB" id="A0A284RHT6"/>
<dbReference type="PANTHER" id="PTHR33112">
    <property type="entry name" value="DOMAIN PROTEIN, PUTATIVE-RELATED"/>
    <property type="match status" value="1"/>
</dbReference>
<dbReference type="Pfam" id="PF06985">
    <property type="entry name" value="HET"/>
    <property type="match status" value="1"/>
</dbReference>
<sequence>MSFLSSTSSDWSDNNVESSDLANVPRVLQLRTLYLLTYGSWFARPAGAVFSVESFQKAWAVKEPYPRFAFSYTTPKWRHILRQQRRHLIEFGRQCEWCKLVSKVIKRNCRRRRPKKNNKYSLIVQFDEDYRGPDDCSFFLAMENGSGRAYVTHTAEGMPDNNYQDDPAARYIRGRDGLVDVDSAMSYDLIKKRVVECSLHEHCPPPQCARLPTRVINCSNPDQPRLFLSNGMKGYYVALSYVWGESQPDRTTTKNLDSYIDSIPLKNIPTAVMDAITVTQKLGFHYLWVDSFCIVQDSKDDKAQEIAQMRNIYHNSYVTIIAACAHKVSDGFLHDRRPTVRKLNPSEALVPFHCPDGGIGTMRISRSISTLSEPVDDRAWCFEKRVLSPRKLIYATHTLLYECQTIRNHVNGAPSVVPLYDAGKIPHLPHPIFLPASVMSDTDPSVTEMEDAWYDIVRLYTARTLTKPRPAHCNIRHR</sequence>
<accession>A0A284RHT6</accession>
<gene>
    <name evidence="2" type="ORF">ARMOST_11650</name>
</gene>
<dbReference type="PANTHER" id="PTHR33112:SF16">
    <property type="entry name" value="HETEROKARYON INCOMPATIBILITY DOMAIN-CONTAINING PROTEIN"/>
    <property type="match status" value="1"/>
</dbReference>